<comment type="caution">
    <text evidence="1">The sequence shown here is derived from an EMBL/GenBank/DDBJ whole genome shotgun (WGS) entry which is preliminary data.</text>
</comment>
<evidence type="ECO:0000313" key="1">
    <source>
        <dbReference type="EMBL" id="OTF80878.1"/>
    </source>
</evidence>
<dbReference type="AlphaFoldDB" id="A0A1Y3BLS8"/>
<sequence>MKCNKAHHILGAKVYEKKVAITDVWNNKNKKQTVKQYSTRKKTNKNKIIAGIIQHTQTLILIK</sequence>
<proteinExistence type="predicted"/>
<name>A0A1Y3BLS8_EURMA</name>
<accession>A0A1Y3BLS8</accession>
<gene>
    <name evidence="1" type="ORF">BLA29_012019</name>
</gene>
<organism evidence="1 2">
    <name type="scientific">Euroglyphus maynei</name>
    <name type="common">Mayne's house dust mite</name>
    <dbReference type="NCBI Taxonomy" id="6958"/>
    <lineage>
        <taxon>Eukaryota</taxon>
        <taxon>Metazoa</taxon>
        <taxon>Ecdysozoa</taxon>
        <taxon>Arthropoda</taxon>
        <taxon>Chelicerata</taxon>
        <taxon>Arachnida</taxon>
        <taxon>Acari</taxon>
        <taxon>Acariformes</taxon>
        <taxon>Sarcoptiformes</taxon>
        <taxon>Astigmata</taxon>
        <taxon>Psoroptidia</taxon>
        <taxon>Analgoidea</taxon>
        <taxon>Pyroglyphidae</taxon>
        <taxon>Pyroglyphinae</taxon>
        <taxon>Euroglyphus</taxon>
    </lineage>
</organism>
<reference evidence="1 2" key="1">
    <citation type="submission" date="2017-03" db="EMBL/GenBank/DDBJ databases">
        <title>Genome Survey of Euroglyphus maynei.</title>
        <authorList>
            <person name="Arlian L.G."/>
            <person name="Morgan M.S."/>
            <person name="Rider S.D."/>
        </authorList>
    </citation>
    <scope>NUCLEOTIDE SEQUENCE [LARGE SCALE GENOMIC DNA]</scope>
    <source>
        <strain evidence="1">Arlian Lab</strain>
        <tissue evidence="1">Whole body</tissue>
    </source>
</reference>
<dbReference type="EMBL" id="MUJZ01016193">
    <property type="protein sequence ID" value="OTF80878.1"/>
    <property type="molecule type" value="Genomic_DNA"/>
</dbReference>
<dbReference type="Proteomes" id="UP000194236">
    <property type="component" value="Unassembled WGS sequence"/>
</dbReference>
<protein>
    <submittedName>
        <fullName evidence="1">Uncharacterized protein</fullName>
    </submittedName>
</protein>
<evidence type="ECO:0000313" key="2">
    <source>
        <dbReference type="Proteomes" id="UP000194236"/>
    </source>
</evidence>
<keyword evidence="2" id="KW-1185">Reference proteome</keyword>